<accession>A0ACB9EQI8</accession>
<comment type="caution">
    <text evidence="1">The sequence shown here is derived from an EMBL/GenBank/DDBJ whole genome shotgun (WGS) entry which is preliminary data.</text>
</comment>
<reference evidence="2" key="1">
    <citation type="journal article" date="2022" name="Mol. Ecol. Resour.">
        <title>The genomes of chicory, endive, great burdock and yacon provide insights into Asteraceae palaeo-polyploidization history and plant inulin production.</title>
        <authorList>
            <person name="Fan W."/>
            <person name="Wang S."/>
            <person name="Wang H."/>
            <person name="Wang A."/>
            <person name="Jiang F."/>
            <person name="Liu H."/>
            <person name="Zhao H."/>
            <person name="Xu D."/>
            <person name="Zhang Y."/>
        </authorList>
    </citation>
    <scope>NUCLEOTIDE SEQUENCE [LARGE SCALE GENOMIC DNA]</scope>
    <source>
        <strain evidence="2">cv. Yunnan</strain>
    </source>
</reference>
<evidence type="ECO:0000313" key="1">
    <source>
        <dbReference type="EMBL" id="KAI3761005.1"/>
    </source>
</evidence>
<protein>
    <submittedName>
        <fullName evidence="1">Uncharacterized protein</fullName>
    </submittedName>
</protein>
<dbReference type="Proteomes" id="UP001056120">
    <property type="component" value="Linkage Group LG17"/>
</dbReference>
<sequence length="171" mass="19828">MGRRKVAIKRIDDTTSRQVTFSKRRNGLLKKAKEISILCDAQLGVILFSSTGKLSEFSSTSMQSVIQRYNRTKNWDNQLLTSMPEVKFWQMEAEVLRKQLESLQETHRQVMGKELSNMAVDDLQKLENQLQMSLQGIRLKKEQILINEIQELTTKGSLLHQQNIELYKTLS</sequence>
<reference evidence="1 2" key="2">
    <citation type="journal article" date="2022" name="Mol. Ecol. Resour.">
        <title>The genomes of chicory, endive, great burdock and yacon provide insights into Asteraceae paleo-polyploidization history and plant inulin production.</title>
        <authorList>
            <person name="Fan W."/>
            <person name="Wang S."/>
            <person name="Wang H."/>
            <person name="Wang A."/>
            <person name="Jiang F."/>
            <person name="Liu H."/>
            <person name="Zhao H."/>
            <person name="Xu D."/>
            <person name="Zhang Y."/>
        </authorList>
    </citation>
    <scope>NUCLEOTIDE SEQUENCE [LARGE SCALE GENOMIC DNA]</scope>
    <source>
        <strain evidence="2">cv. Yunnan</strain>
        <tissue evidence="1">Leaves</tissue>
    </source>
</reference>
<keyword evidence="2" id="KW-1185">Reference proteome</keyword>
<gene>
    <name evidence="1" type="ORF">L1987_51410</name>
</gene>
<name>A0ACB9EQI8_9ASTR</name>
<evidence type="ECO:0000313" key="2">
    <source>
        <dbReference type="Proteomes" id="UP001056120"/>
    </source>
</evidence>
<dbReference type="EMBL" id="CM042034">
    <property type="protein sequence ID" value="KAI3761005.1"/>
    <property type="molecule type" value="Genomic_DNA"/>
</dbReference>
<organism evidence="1 2">
    <name type="scientific">Smallanthus sonchifolius</name>
    <dbReference type="NCBI Taxonomy" id="185202"/>
    <lineage>
        <taxon>Eukaryota</taxon>
        <taxon>Viridiplantae</taxon>
        <taxon>Streptophyta</taxon>
        <taxon>Embryophyta</taxon>
        <taxon>Tracheophyta</taxon>
        <taxon>Spermatophyta</taxon>
        <taxon>Magnoliopsida</taxon>
        <taxon>eudicotyledons</taxon>
        <taxon>Gunneridae</taxon>
        <taxon>Pentapetalae</taxon>
        <taxon>asterids</taxon>
        <taxon>campanulids</taxon>
        <taxon>Asterales</taxon>
        <taxon>Asteraceae</taxon>
        <taxon>Asteroideae</taxon>
        <taxon>Heliantheae alliance</taxon>
        <taxon>Millerieae</taxon>
        <taxon>Smallanthus</taxon>
    </lineage>
</organism>
<proteinExistence type="predicted"/>